<feature type="compositionally biased region" description="Polar residues" evidence="1">
    <location>
        <begin position="49"/>
        <end position="65"/>
    </location>
</feature>
<accession>A0ABR4ALU0</accession>
<evidence type="ECO:0000256" key="1">
    <source>
        <dbReference type="SAM" id="MobiDB-lite"/>
    </source>
</evidence>
<organism evidence="2 3">
    <name type="scientific">Lepraria finkii</name>
    <dbReference type="NCBI Taxonomy" id="1340010"/>
    <lineage>
        <taxon>Eukaryota</taxon>
        <taxon>Fungi</taxon>
        <taxon>Dikarya</taxon>
        <taxon>Ascomycota</taxon>
        <taxon>Pezizomycotina</taxon>
        <taxon>Lecanoromycetes</taxon>
        <taxon>OSLEUM clade</taxon>
        <taxon>Lecanoromycetidae</taxon>
        <taxon>Lecanorales</taxon>
        <taxon>Lecanorineae</taxon>
        <taxon>Stereocaulaceae</taxon>
        <taxon>Lepraria</taxon>
    </lineage>
</organism>
<comment type="caution">
    <text evidence="2">The sequence shown here is derived from an EMBL/GenBank/DDBJ whole genome shotgun (WGS) entry which is preliminary data.</text>
</comment>
<keyword evidence="3" id="KW-1185">Reference proteome</keyword>
<proteinExistence type="predicted"/>
<evidence type="ECO:0000313" key="3">
    <source>
        <dbReference type="Proteomes" id="UP001590951"/>
    </source>
</evidence>
<name>A0ABR4ALU0_9LECA</name>
<feature type="region of interest" description="Disordered" evidence="1">
    <location>
        <begin position="16"/>
        <end position="65"/>
    </location>
</feature>
<reference evidence="2 3" key="1">
    <citation type="submission" date="2024-09" db="EMBL/GenBank/DDBJ databases">
        <title>Rethinking Asexuality: The Enigmatic Case of Functional Sexual Genes in Lepraria (Stereocaulaceae).</title>
        <authorList>
            <person name="Doellman M."/>
            <person name="Sun Y."/>
            <person name="Barcenas-Pena A."/>
            <person name="Lumbsch H.T."/>
            <person name="Grewe F."/>
        </authorList>
    </citation>
    <scope>NUCLEOTIDE SEQUENCE [LARGE SCALE GENOMIC DNA]</scope>
    <source>
        <strain evidence="2 3">Grewe 0041</strain>
    </source>
</reference>
<evidence type="ECO:0000313" key="2">
    <source>
        <dbReference type="EMBL" id="KAL2046466.1"/>
    </source>
</evidence>
<dbReference type="Proteomes" id="UP001590951">
    <property type="component" value="Unassembled WGS sequence"/>
</dbReference>
<protein>
    <submittedName>
        <fullName evidence="2">Uncharacterized protein</fullName>
    </submittedName>
</protein>
<dbReference type="EMBL" id="JBHFEH010000122">
    <property type="protein sequence ID" value="KAL2046466.1"/>
    <property type="molecule type" value="Genomic_DNA"/>
</dbReference>
<sequence>MCITFGYKLYRDHKKKNIEGATYGAPTDNKDYAPKPHPINAGPEANYGPPNTQLPHSSYNPNKQH</sequence>
<gene>
    <name evidence="2" type="ORF">ABVK25_011861</name>
</gene>